<dbReference type="SUPFAM" id="SSF51695">
    <property type="entry name" value="PLC-like phosphodiesterases"/>
    <property type="match status" value="1"/>
</dbReference>
<comment type="caution">
    <text evidence="3">The sequence shown here is derived from an EMBL/GenBank/DDBJ whole genome shotgun (WGS) entry which is preliminary data.</text>
</comment>
<dbReference type="Pfam" id="PF03009">
    <property type="entry name" value="GDPD"/>
    <property type="match status" value="1"/>
</dbReference>
<keyword evidence="1" id="KW-1133">Transmembrane helix</keyword>
<sequence>MNQWKETIDRKGQALWQKHHHELRWLCNVLRFELIYRLLMILAVHPLTNALLNYYINNVSYQSSLTNFTMFSAFLTPWGILVLIVILFFALLFIVFELLTLYAMTWCMLHKREYTTASLYATAFHQLKVLRHPSSLLAPIYFMGLLPLTHIGYVSSYLTTVQIPAFITSELSLTLPGKLLVLLFFGAIFLLYALLSFAIPLLFQETASFWSACRDSVRSIMQMPRRQKWIFALVVLGCFLLHAFFLRQLPAPVLKNSDFNIYLIRYFFHSHHFRLQLASTILYWCFLLALSMFYFIFILRLMDKVCPVSPLSLRPQETFFAQRLSARMKQGARTLGTRLLQRFLTFEHRRTLILLLCPLMVIVMMIYLDQQPLLHRPWVIGHRGDSHAPENSLAGIQSAAAHGADYAEIDIQLTADGELVVFHDSSTGRLSDTSLTIGDHTLQELQQIELSDRGQRYTMPSLQEAISTARQCDDDFGLLIELKPGEGEAIEMVDALVTAIEDSRFEDRVIFMSMDYEAITYLQHLRPQWWIGYCIFGSLGKIDQNLNVDFLAIEESQVNTRFLEQARNNVIPVYIWTVNDTYSMLSYLRMGVSGIIGDNVEDIRSSVDAYLYYDEEDYLYEGTGYPH</sequence>
<dbReference type="RefSeq" id="WP_289606500.1">
    <property type="nucleotide sequence ID" value="NZ_JAUDCG010000001.1"/>
</dbReference>
<feature type="transmembrane region" description="Helical" evidence="1">
    <location>
        <begin position="281"/>
        <end position="302"/>
    </location>
</feature>
<feature type="transmembrane region" description="Helical" evidence="1">
    <location>
        <begin position="351"/>
        <end position="368"/>
    </location>
</feature>
<evidence type="ECO:0000313" key="4">
    <source>
        <dbReference type="Proteomes" id="UP001529340"/>
    </source>
</evidence>
<gene>
    <name evidence="3" type="ORF">QUV96_00040</name>
</gene>
<feature type="transmembrane region" description="Helical" evidence="1">
    <location>
        <begin position="179"/>
        <end position="203"/>
    </location>
</feature>
<keyword evidence="1" id="KW-0472">Membrane</keyword>
<feature type="transmembrane region" description="Helical" evidence="1">
    <location>
        <begin position="76"/>
        <end position="102"/>
    </location>
</feature>
<feature type="transmembrane region" description="Helical" evidence="1">
    <location>
        <begin position="229"/>
        <end position="246"/>
    </location>
</feature>
<dbReference type="PANTHER" id="PTHR46211:SF8">
    <property type="entry name" value="PHOSPHODIESTERASE"/>
    <property type="match status" value="1"/>
</dbReference>
<dbReference type="InterPro" id="IPR018476">
    <property type="entry name" value="GlyceroP-diester-Pdiesterase_M"/>
</dbReference>
<dbReference type="EMBL" id="JAUDCG010000001">
    <property type="protein sequence ID" value="MDM8156023.1"/>
    <property type="molecule type" value="Genomic_DNA"/>
</dbReference>
<reference evidence="3 4" key="2">
    <citation type="submission" date="2023-06" db="EMBL/GenBank/DDBJ databases">
        <title>Identification and characterization of horizontal gene transfer across gut microbiota members of farm animals based on homology search.</title>
        <authorList>
            <person name="Schwarzerova J."/>
            <person name="Nykrynova M."/>
            <person name="Jureckova K."/>
            <person name="Cejkova D."/>
            <person name="Rychlik I."/>
        </authorList>
    </citation>
    <scope>NUCLEOTIDE SEQUENCE [LARGE SCALE GENOMIC DNA]</scope>
    <source>
        <strain evidence="3 4">ET39</strain>
    </source>
</reference>
<protein>
    <submittedName>
        <fullName evidence="3">Glycerophosphodiester phosphodiesterase family protein</fullName>
    </submittedName>
</protein>
<dbReference type="Gene3D" id="3.20.20.190">
    <property type="entry name" value="Phosphatidylinositol (PI) phosphodiesterase"/>
    <property type="match status" value="1"/>
</dbReference>
<dbReference type="InterPro" id="IPR030395">
    <property type="entry name" value="GP_PDE_dom"/>
</dbReference>
<accession>A0ABT7U8S2</accession>
<dbReference type="Pfam" id="PF10110">
    <property type="entry name" value="GPDPase_memb"/>
    <property type="match status" value="1"/>
</dbReference>
<evidence type="ECO:0000256" key="1">
    <source>
        <dbReference type="SAM" id="Phobius"/>
    </source>
</evidence>
<dbReference type="InterPro" id="IPR017946">
    <property type="entry name" value="PLC-like_Pdiesterase_TIM-brl"/>
</dbReference>
<feature type="transmembrane region" description="Helical" evidence="1">
    <location>
        <begin position="34"/>
        <end position="56"/>
    </location>
</feature>
<organism evidence="3 4">
    <name type="scientific">Amedibacillus dolichus</name>
    <dbReference type="NCBI Taxonomy" id="31971"/>
    <lineage>
        <taxon>Bacteria</taxon>
        <taxon>Bacillati</taxon>
        <taxon>Bacillota</taxon>
        <taxon>Erysipelotrichia</taxon>
        <taxon>Erysipelotrichales</taxon>
        <taxon>Erysipelotrichaceae</taxon>
        <taxon>Amedibacillus</taxon>
    </lineage>
</organism>
<proteinExistence type="predicted"/>
<dbReference type="PROSITE" id="PS51704">
    <property type="entry name" value="GP_PDE"/>
    <property type="match status" value="1"/>
</dbReference>
<keyword evidence="1" id="KW-0812">Transmembrane</keyword>
<dbReference type="Proteomes" id="UP001529340">
    <property type="component" value="Unassembled WGS sequence"/>
</dbReference>
<reference evidence="4" key="1">
    <citation type="submission" date="2023-06" db="EMBL/GenBank/DDBJ databases">
        <title>Identification and characterization of horizontal gene transfer across gut microbiota members of farm animals based on homology search.</title>
        <authorList>
            <person name="Zeman M."/>
            <person name="Kubasova T."/>
            <person name="Jahodarova E."/>
            <person name="Nykrynova M."/>
            <person name="Rychlik I."/>
        </authorList>
    </citation>
    <scope>NUCLEOTIDE SEQUENCE [LARGE SCALE GENOMIC DNA]</scope>
    <source>
        <strain evidence="4">ET39</strain>
    </source>
</reference>
<name>A0ABT7U8S2_9FIRM</name>
<dbReference type="PANTHER" id="PTHR46211">
    <property type="entry name" value="GLYCEROPHOSPHORYL DIESTER PHOSPHODIESTERASE"/>
    <property type="match status" value="1"/>
</dbReference>
<feature type="domain" description="GP-PDE" evidence="2">
    <location>
        <begin position="377"/>
        <end position="607"/>
    </location>
</feature>
<evidence type="ECO:0000259" key="2">
    <source>
        <dbReference type="PROSITE" id="PS51704"/>
    </source>
</evidence>
<feature type="transmembrane region" description="Helical" evidence="1">
    <location>
        <begin position="136"/>
        <end position="159"/>
    </location>
</feature>
<keyword evidence="4" id="KW-1185">Reference proteome</keyword>
<evidence type="ECO:0000313" key="3">
    <source>
        <dbReference type="EMBL" id="MDM8156023.1"/>
    </source>
</evidence>
<reference evidence="3 4" key="3">
    <citation type="submission" date="2023-06" db="EMBL/GenBank/DDBJ databases">
        <authorList>
            <person name="Zeman M."/>
            <person name="Kubasova T."/>
            <person name="Jahodarova E."/>
            <person name="Nykrynova M."/>
            <person name="Rychlik I."/>
        </authorList>
    </citation>
    <scope>NUCLEOTIDE SEQUENCE [LARGE SCALE GENOMIC DNA]</scope>
    <source>
        <strain evidence="3 4">ET39</strain>
    </source>
</reference>